<feature type="domain" description="EamA" evidence="7">
    <location>
        <begin position="159"/>
        <end position="298"/>
    </location>
</feature>
<protein>
    <submittedName>
        <fullName evidence="8">DMT family transporter</fullName>
    </submittedName>
</protein>
<feature type="transmembrane region" description="Helical" evidence="6">
    <location>
        <begin position="70"/>
        <end position="88"/>
    </location>
</feature>
<dbReference type="RefSeq" id="WP_258843640.1">
    <property type="nucleotide sequence ID" value="NZ_JANUGX010000001.1"/>
</dbReference>
<evidence type="ECO:0000256" key="1">
    <source>
        <dbReference type="ARBA" id="ARBA00004141"/>
    </source>
</evidence>
<feature type="domain" description="EamA" evidence="7">
    <location>
        <begin position="8"/>
        <end position="142"/>
    </location>
</feature>
<comment type="similarity">
    <text evidence="2">Belongs to the EamA transporter family.</text>
</comment>
<feature type="transmembrane region" description="Helical" evidence="6">
    <location>
        <begin position="127"/>
        <end position="146"/>
    </location>
</feature>
<evidence type="ECO:0000259" key="7">
    <source>
        <dbReference type="Pfam" id="PF00892"/>
    </source>
</evidence>
<feature type="transmembrane region" description="Helical" evidence="6">
    <location>
        <begin position="287"/>
        <end position="304"/>
    </location>
</feature>
<evidence type="ECO:0000256" key="6">
    <source>
        <dbReference type="SAM" id="Phobius"/>
    </source>
</evidence>
<dbReference type="EMBL" id="JANUGX010000001">
    <property type="protein sequence ID" value="MCS0587807.1"/>
    <property type="molecule type" value="Genomic_DNA"/>
</dbReference>
<feature type="transmembrane region" description="Helical" evidence="6">
    <location>
        <begin position="226"/>
        <end position="246"/>
    </location>
</feature>
<dbReference type="InterPro" id="IPR037185">
    <property type="entry name" value="EmrE-like"/>
</dbReference>
<feature type="transmembrane region" description="Helical" evidence="6">
    <location>
        <begin position="152"/>
        <end position="174"/>
    </location>
</feature>
<dbReference type="InterPro" id="IPR000620">
    <property type="entry name" value="EamA_dom"/>
</dbReference>
<sequence>MLTRNHWLGIGASILAGAFWGLVFLTPELTRGFSPLQLSAGRYLAYGLVAAVLLAPSWRRVRPMLGWRDWRTLAWLSFAGNIIYYVFLANAVQLGGVAMTSLIIGLLPVTVTLAGRRDVDAAPLLRLLPSLALGIAGLVCISWQSLSAPRHGTMQAALIGLLCATGSLVSWTLYAVGNSRALARLKGVSANDWSLLVGLVTGLQALLLAVPAFILHPGTHATSSWLYFAGLVTTVAILCSVVGNALWNHASRLLPLTMTGQMIVFETLFALLYGFIWEQRLPTGLEWLAMALLIAGVLSCASAHRERKINRQAGAAATTASAGQGAHPG</sequence>
<name>A0ABT2A0U4_9BURK</name>
<organism evidence="8 9">
    <name type="scientific">Massilia norwichensis</name>
    <dbReference type="NCBI Taxonomy" id="1442366"/>
    <lineage>
        <taxon>Bacteria</taxon>
        <taxon>Pseudomonadati</taxon>
        <taxon>Pseudomonadota</taxon>
        <taxon>Betaproteobacteria</taxon>
        <taxon>Burkholderiales</taxon>
        <taxon>Oxalobacteraceae</taxon>
        <taxon>Telluria group</taxon>
        <taxon>Massilia</taxon>
    </lineage>
</organism>
<reference evidence="8 9" key="1">
    <citation type="submission" date="2022-08" db="EMBL/GenBank/DDBJ databases">
        <title>Reclassification of Massilia species as members of the genera Telluria, Duganella, Pseudoduganella, Mokoshia gen. nov. and Zemynaea gen. nov. using orthogonal and non-orthogonal genome-based approaches.</title>
        <authorList>
            <person name="Bowman J.P."/>
        </authorList>
    </citation>
    <scope>NUCLEOTIDE SEQUENCE [LARGE SCALE GENOMIC DNA]</scope>
    <source>
        <strain evidence="8 9">LMG 28164</strain>
    </source>
</reference>
<proteinExistence type="inferred from homology"/>
<accession>A0ABT2A0U4</accession>
<dbReference type="Pfam" id="PF00892">
    <property type="entry name" value="EamA"/>
    <property type="match status" value="2"/>
</dbReference>
<feature type="transmembrane region" description="Helical" evidence="6">
    <location>
        <begin position="195"/>
        <end position="214"/>
    </location>
</feature>
<dbReference type="SUPFAM" id="SSF103481">
    <property type="entry name" value="Multidrug resistance efflux transporter EmrE"/>
    <property type="match status" value="2"/>
</dbReference>
<feature type="transmembrane region" description="Helical" evidence="6">
    <location>
        <begin position="94"/>
        <end position="115"/>
    </location>
</feature>
<evidence type="ECO:0000313" key="9">
    <source>
        <dbReference type="Proteomes" id="UP001205560"/>
    </source>
</evidence>
<gene>
    <name evidence="8" type="ORF">NX782_01145</name>
</gene>
<keyword evidence="3 6" id="KW-0812">Transmembrane</keyword>
<feature type="transmembrane region" description="Helical" evidence="6">
    <location>
        <begin position="40"/>
        <end position="58"/>
    </location>
</feature>
<feature type="transmembrane region" description="Helical" evidence="6">
    <location>
        <begin position="7"/>
        <end position="25"/>
    </location>
</feature>
<keyword evidence="4 6" id="KW-1133">Transmembrane helix</keyword>
<evidence type="ECO:0000256" key="3">
    <source>
        <dbReference type="ARBA" id="ARBA00022692"/>
    </source>
</evidence>
<evidence type="ECO:0000313" key="8">
    <source>
        <dbReference type="EMBL" id="MCS0587807.1"/>
    </source>
</evidence>
<comment type="subcellular location">
    <subcellularLocation>
        <location evidence="1">Membrane</location>
        <topology evidence="1">Multi-pass membrane protein</topology>
    </subcellularLocation>
</comment>
<keyword evidence="9" id="KW-1185">Reference proteome</keyword>
<dbReference type="PANTHER" id="PTHR32322">
    <property type="entry name" value="INNER MEMBRANE TRANSPORTER"/>
    <property type="match status" value="1"/>
</dbReference>
<evidence type="ECO:0000256" key="5">
    <source>
        <dbReference type="ARBA" id="ARBA00023136"/>
    </source>
</evidence>
<comment type="caution">
    <text evidence="8">The sequence shown here is derived from an EMBL/GenBank/DDBJ whole genome shotgun (WGS) entry which is preliminary data.</text>
</comment>
<keyword evidence="5 6" id="KW-0472">Membrane</keyword>
<dbReference type="InterPro" id="IPR050638">
    <property type="entry name" value="AA-Vitamin_Transporters"/>
</dbReference>
<evidence type="ECO:0000256" key="4">
    <source>
        <dbReference type="ARBA" id="ARBA00022989"/>
    </source>
</evidence>
<dbReference type="Proteomes" id="UP001205560">
    <property type="component" value="Unassembled WGS sequence"/>
</dbReference>
<evidence type="ECO:0000256" key="2">
    <source>
        <dbReference type="ARBA" id="ARBA00007362"/>
    </source>
</evidence>
<dbReference type="PANTHER" id="PTHR32322:SF2">
    <property type="entry name" value="EAMA DOMAIN-CONTAINING PROTEIN"/>
    <property type="match status" value="1"/>
</dbReference>
<feature type="transmembrane region" description="Helical" evidence="6">
    <location>
        <begin position="253"/>
        <end position="275"/>
    </location>
</feature>